<feature type="compositionally biased region" description="Basic residues" evidence="4">
    <location>
        <begin position="1"/>
        <end position="10"/>
    </location>
</feature>
<protein>
    <submittedName>
        <fullName evidence="11">Uncharacterized protein</fullName>
    </submittedName>
</protein>
<dbReference type="InterPro" id="IPR026983">
    <property type="entry name" value="DHC"/>
</dbReference>
<dbReference type="EnsemblProtists" id="Phyra81538">
    <property type="protein sequence ID" value="Phyra81538"/>
    <property type="gene ID" value="Phyra81538"/>
</dbReference>
<dbReference type="HOGENOM" id="CLU_000121_0_0_1"/>
<dbReference type="Gene3D" id="1.10.1410.10">
    <property type="match status" value="2"/>
</dbReference>
<evidence type="ECO:0000259" key="10">
    <source>
        <dbReference type="Pfam" id="PF20750"/>
    </source>
</evidence>
<dbReference type="SUPFAM" id="SSF52540">
    <property type="entry name" value="P-loop containing nucleoside triphosphate hydrolases"/>
    <property type="match status" value="1"/>
</dbReference>
<dbReference type="eggNOG" id="KOG3595">
    <property type="taxonomic scope" value="Eukaryota"/>
</dbReference>
<feature type="domain" description="Poly(A) polymerase RNA-binding" evidence="5">
    <location>
        <begin position="4873"/>
        <end position="4999"/>
    </location>
</feature>
<feature type="compositionally biased region" description="Polar residues" evidence="4">
    <location>
        <begin position="2113"/>
        <end position="2124"/>
    </location>
</feature>
<feature type="compositionally biased region" description="Polar residues" evidence="4">
    <location>
        <begin position="63"/>
        <end position="85"/>
    </location>
</feature>
<dbReference type="Pfam" id="PF08393">
    <property type="entry name" value="DHC_N2"/>
    <property type="match status" value="1"/>
</dbReference>
<evidence type="ECO:0000259" key="5">
    <source>
        <dbReference type="Pfam" id="PF04926"/>
    </source>
</evidence>
<evidence type="ECO:0000259" key="9">
    <source>
        <dbReference type="Pfam" id="PF18199"/>
    </source>
</evidence>
<dbReference type="PANTHER" id="PTHR10676">
    <property type="entry name" value="DYNEIN HEAVY CHAIN FAMILY PROTEIN"/>
    <property type="match status" value="1"/>
</dbReference>
<dbReference type="Gene3D" id="1.20.58.1120">
    <property type="match status" value="1"/>
</dbReference>
<dbReference type="GO" id="GO:1990817">
    <property type="term" value="F:poly(A) RNA polymerase activity"/>
    <property type="evidence" value="ECO:0000318"/>
    <property type="project" value="GO_Central"/>
</dbReference>
<evidence type="ECO:0000259" key="6">
    <source>
        <dbReference type="Pfam" id="PF08393"/>
    </source>
</evidence>
<organism evidence="11 12">
    <name type="scientific">Phytophthora ramorum</name>
    <name type="common">Sudden oak death agent</name>
    <dbReference type="NCBI Taxonomy" id="164328"/>
    <lineage>
        <taxon>Eukaryota</taxon>
        <taxon>Sar</taxon>
        <taxon>Stramenopiles</taxon>
        <taxon>Oomycota</taxon>
        <taxon>Peronosporomycetes</taxon>
        <taxon>Peronosporales</taxon>
        <taxon>Peronosporaceae</taxon>
        <taxon>Phytophthora</taxon>
    </lineage>
</organism>
<dbReference type="STRING" id="164328.H3GVV7"/>
<dbReference type="GO" id="GO:0005524">
    <property type="term" value="F:ATP binding"/>
    <property type="evidence" value="ECO:0007669"/>
    <property type="project" value="UniProtKB-KW"/>
</dbReference>
<feature type="region of interest" description="Disordered" evidence="4">
    <location>
        <begin position="1"/>
        <end position="85"/>
    </location>
</feature>
<reference evidence="12" key="1">
    <citation type="journal article" date="2006" name="Science">
        <title>Phytophthora genome sequences uncover evolutionary origins and mechanisms of pathogenesis.</title>
        <authorList>
            <person name="Tyler B.M."/>
            <person name="Tripathy S."/>
            <person name="Zhang X."/>
            <person name="Dehal P."/>
            <person name="Jiang R.H."/>
            <person name="Aerts A."/>
            <person name="Arredondo F.D."/>
            <person name="Baxter L."/>
            <person name="Bensasson D."/>
            <person name="Beynon J.L."/>
            <person name="Chapman J."/>
            <person name="Damasceno C.M."/>
            <person name="Dorrance A.E."/>
            <person name="Dou D."/>
            <person name="Dickerman A.W."/>
            <person name="Dubchak I.L."/>
            <person name="Garbelotto M."/>
            <person name="Gijzen M."/>
            <person name="Gordon S.G."/>
            <person name="Govers F."/>
            <person name="Grunwald N.J."/>
            <person name="Huang W."/>
            <person name="Ivors K.L."/>
            <person name="Jones R.W."/>
            <person name="Kamoun S."/>
            <person name="Krampis K."/>
            <person name="Lamour K.H."/>
            <person name="Lee M.K."/>
            <person name="McDonald W.H."/>
            <person name="Medina M."/>
            <person name="Meijer H.J."/>
            <person name="Nordberg E.K."/>
            <person name="Maclean D.J."/>
            <person name="Ospina-Giraldo M.D."/>
            <person name="Morris P.F."/>
            <person name="Phuntumart V."/>
            <person name="Putnam N.H."/>
            <person name="Rash S."/>
            <person name="Rose J.K."/>
            <person name="Sakihama Y."/>
            <person name="Salamov A.A."/>
            <person name="Savidor A."/>
            <person name="Scheuring C.F."/>
            <person name="Smith B.M."/>
            <person name="Sobral B.W."/>
            <person name="Terry A."/>
            <person name="Torto-Alalibo T.A."/>
            <person name="Win J."/>
            <person name="Xu Z."/>
            <person name="Zhang H."/>
            <person name="Grigoriev I.V."/>
            <person name="Rokhsar D.S."/>
            <person name="Boore J.L."/>
        </authorList>
    </citation>
    <scope>NUCLEOTIDE SEQUENCE [LARGE SCALE GENOMIC DNA]</scope>
    <source>
        <strain evidence="12">Pr102</strain>
    </source>
</reference>
<feature type="domain" description="Dynein heavy chain coiled coil stalk" evidence="8">
    <location>
        <begin position="3038"/>
        <end position="3293"/>
    </location>
</feature>
<keyword evidence="12" id="KW-1185">Reference proteome</keyword>
<dbReference type="Gene3D" id="3.20.180.20">
    <property type="entry name" value="Dynein heavy chain, N-terminal domain 2"/>
    <property type="match status" value="1"/>
</dbReference>
<dbReference type="Proteomes" id="UP000005238">
    <property type="component" value="Unassembled WGS sequence"/>
</dbReference>
<dbReference type="GO" id="GO:0003723">
    <property type="term" value="F:RNA binding"/>
    <property type="evidence" value="ECO:0007669"/>
    <property type="project" value="InterPro"/>
</dbReference>
<dbReference type="OMA" id="PKTWSHF"/>
<accession>H3GVV7</accession>
<evidence type="ECO:0000259" key="8">
    <source>
        <dbReference type="Pfam" id="PF12777"/>
    </source>
</evidence>
<feature type="region of interest" description="Disordered" evidence="4">
    <location>
        <begin position="4016"/>
        <end position="4054"/>
    </location>
</feature>
<feature type="region of interest" description="Disordered" evidence="4">
    <location>
        <begin position="1357"/>
        <end position="1379"/>
    </location>
</feature>
<dbReference type="Pfam" id="PF04926">
    <property type="entry name" value="PAP_RNA-bind"/>
    <property type="match status" value="1"/>
</dbReference>
<feature type="compositionally biased region" description="Basic residues" evidence="4">
    <location>
        <begin position="5009"/>
        <end position="5025"/>
    </location>
</feature>
<feature type="compositionally biased region" description="Low complexity" evidence="4">
    <location>
        <begin position="5028"/>
        <end position="5047"/>
    </location>
</feature>
<dbReference type="VEuPathDB" id="FungiDB:KRP23_12847"/>
<feature type="region of interest" description="Disordered" evidence="4">
    <location>
        <begin position="2795"/>
        <end position="2815"/>
    </location>
</feature>
<feature type="compositionally biased region" description="Basic and acidic residues" evidence="4">
    <location>
        <begin position="4016"/>
        <end position="4036"/>
    </location>
</feature>
<dbReference type="InterPro" id="IPR042222">
    <property type="entry name" value="Dynein_2_N"/>
</dbReference>
<feature type="domain" description="Dynein heavy chain C-terminal" evidence="9">
    <location>
        <begin position="4296"/>
        <end position="4536"/>
    </location>
</feature>
<evidence type="ECO:0000313" key="12">
    <source>
        <dbReference type="Proteomes" id="UP000005238"/>
    </source>
</evidence>
<keyword evidence="2" id="KW-0547">Nucleotide-binding</keyword>
<proteinExistence type="predicted"/>
<feature type="domain" description="Dynein heavy chain linker" evidence="6">
    <location>
        <begin position="991"/>
        <end position="1431"/>
    </location>
</feature>
<dbReference type="InterPro" id="IPR035699">
    <property type="entry name" value="AAA_6"/>
</dbReference>
<dbReference type="SUPFAM" id="SSF81301">
    <property type="entry name" value="Nucleotidyltransferase"/>
    <property type="match status" value="1"/>
</dbReference>
<dbReference type="InterPro" id="IPR013602">
    <property type="entry name" value="Dynein_heavy_linker"/>
</dbReference>
<feature type="region of interest" description="Disordered" evidence="4">
    <location>
        <begin position="157"/>
        <end position="205"/>
    </location>
</feature>
<dbReference type="GO" id="GO:0007018">
    <property type="term" value="P:microtubule-based movement"/>
    <property type="evidence" value="ECO:0007669"/>
    <property type="project" value="InterPro"/>
</dbReference>
<dbReference type="GO" id="GO:0005634">
    <property type="term" value="C:nucleus"/>
    <property type="evidence" value="ECO:0000318"/>
    <property type="project" value="GO_Central"/>
</dbReference>
<dbReference type="InterPro" id="IPR042228">
    <property type="entry name" value="Dynein_linker_3"/>
</dbReference>
<dbReference type="Gene3D" id="1.20.140.100">
    <property type="entry name" value="Dynein heavy chain, N-terminal domain 2"/>
    <property type="match status" value="1"/>
</dbReference>
<keyword evidence="3" id="KW-0067">ATP-binding</keyword>
<sequence>MEAPVKRHLRGATSRRNLLEGPPSPSLTPRSIATGTVRGQSQRKLQPAASRDNAANPDESSTDTDTANQNPIASSGDAGNTRPTMFEQSPMYVDEAQLLELRRRPPVAFVVRNAATKEEEVQGATGTAATAPTSHRQSWHSPVHVPLAHRKLVQPPEIFRDDPPFRPIAPRASKTGRFREKAGAASTRMTQKPGKLTPMPTPAPEFREKLSNRVFVQKLRERNKELFDRLAQRFATLKRVSVQADAEEIPAAFSTDNNVPASPTKTRFSGVEDAILMFLDAKHKRDVLYFKRKSDRGGNPAETAKMSLGFSSAPVSTGKYMPYDLERIDEAPRLGAGDYFMMTSSSLVHHTNNNDNDVSGEVIPLSQWIMESKMFSLLLAGIPLFQKFLVRKVFVGWIRAIRQTIYRDNCKRLAQSLPLARQAFVQPMLHSRCALGDIQEIRSLTLPSTIPAVDLVAVQEHQKERLATAEMKLIDAKEKLLGFMEAMVQQIYDDLQPPTSLDELYDAEAASVRTLNAKWKSAPIAAMRKRKTDLQRQKDTAALDMSLLEAYIRMMDYMFTESLYLMILGCVEHLREALSTEDNLGAICAAVTIVGDTLELSPSLDQTKHVFLDGLARLIRLVCNFHFTKNAITWSNNRGTGVLAVVAQSFESNDSVGFDLQSVLRRDPSFDGATKELFTELAVWFDRAAQQMLAFESLRLIYVEVQSVRRCDVARGDGQTAGNAQLHPATDVSRLTGVPGGELSRFLKSIAHRLNVLDRSQHACQKLQSSWKVGFLEIQCRRSISEILDLISHERNSLHATLFRLAVEGVAECVGALQRATLALEDRPQLIEFFCEQMKQVRLLKDGEKQLNQNIRNVDDTVRALKRFAPPLGSEVSPQYNTMHQLLGKYTALVQSHAKFAAKVLPNITYQVNTALQKYALRCQKLLRMYDDFSAMEEEEDMEKNVGTFQEVVRELAAIEKATKLYQEYQKMVGLKVVEIPSLAEAMTKWGEVQELVVFTLQWLAAINSMENGIFSEQNWEAHADKVHCFLPVIRELQSRKRAGFAEKMLGNIHQAVIDYLRKLSLVKEMAQPWVKIHHWKEILKLMDILNYVSSIGVLITDGFTVTLGFLRSRDLWRFELQIREITQKANHDAVTEKKLSAMKARLHDATLPIIRVQDSHELDLPRAGQLLESFEDDLLTIQSLAQVTASGSLQLQLVQWRDEVRHCEEVLDKWSVVQRSRTKLSLLFSLQDVQHSVTEASFEFQAIDRKWRGMMHAAKGTSSLSMCLREVVTLGFLVGAQESYSKLWLQLGTYLDEKRKHFPRFNFLSDHDLFQLMIHARDLKHLPRMVSKCFRGIDSLRVGPSRRTTLGIPELVTNPSAISSGDTDEEGSTTSREDQMALTSVDIDAVYGSAVGEELPIKPLHVTANPQFWMKELDEHVRAAMVEAVSSAMDGSLVTLFEDNLEPLIKPRTSATKKARTLSRSEGSARRASESGENSTPPTEADTRIAVEDTRGWKDYPLQVILLCVHILVTHEVSPLVRLDRTGAAWQRFWHLFQLKKSNLIEYIVRRSSSPRERWLASSMLTLLLNKSQGIRELYEDQPLTLVSQSVGAAAAHQTGSEVSVHHYSYAAGDSFTWIKLPRFYYDPFEKKCSVHHLVKTFAYEYSFSGNYSCPVLSPLCKRTLLAMSTALSLEHGVLVHSSSSGACTRKRTLVRELSAMAGRECMDFDYSNGLTLTHFKRILRGVLQSNSVWLSFSGIEVSTMLRVFVQEINQVVDALRAHQDSLVLDGGPVDITNTDLAVMATCSLDYQHPRHQEVFLRLTSCFAPVCCPSVSPELIVEALLLVNGFKGWKQLSLKLEALFCLLINDPEPFTKDLPLSRLPIAFAIVRNVSSRLDSNSWQSAEKSLVAAIWEEVHAKVIPERRVAFLKCIRAIFPHAADLEINGYGMLALRAPMANATAHSSVNNHEQPDIAEDAAVSYGSDEEDEHSELKHVKMKIESAITARRLSVSEFYVRKLLELYQIVSERVVVVVVGRGVCGKSTAINVLGSIIADEVASQESREFAPRTDPALDKQLRTVRLYPEAFSLKDIYGEATGDSTWDDGFFSHFFRQNCVDTASNESSFDYTLEHASSSEGNASPNAQLPRMGSYYSHADDTSTTASTRSLAPASWIVFDGVRDAPTLLEPLRGLMEASPKRVKRMVLPNGDQLECTQECLRIFCEVETLQQWSPACLSRCGLVYMQTEHMVPYTLLIKTWLHQQQPRRTRSSLAHLTKLQEPTSEYVTKLMRSHLPAVLDVFKRHAPSFLKCSVTHAVANMLQILTPLVAEVAKGVVEDDAGWMADAKIVVAYAATMSLAARRSSFAYQTEFPRRTSAILRARGRIVTSDDTEDADADEELVGDTSTITSPLSVIYVPTALTVSCSAWLKAIALAKANAFVVGESGVGKTLIMENCLRELGLKERIGPTTTGVDIQRAIENGMTGKLKGAHCPGVGKRSLVLLLDNLNLDSQEEADGPCSAMIRQVTDGKGSFIKATKEYVEFRDLAVWCSFSLTSFGYPHVPTRLMRHFHMIWLPEQSDQVFAQVVPMFASYFRKRYEGPFGELAGVVHRLSQFPVQIYKRSKHLWKPSAVSPHLIFSIGSVLSVFISLMNVSLTRVPADPATEFETMNEKVTASPSFHQLQNVLDIYSFLQSGARHLLLSGSDTADRRSATMVACGTLSFQYREVSAQLRPADFVEHVKTIVLEAGLKATQTVIYAEFENLNSDEVALLVYLIRQDDLPPHVYSSADKVKLHAIDHQPKGTAPPPATRSSFLQEMASPGEKDKRNGGTKRPTTHSPAHLLTIFRENVRRSLYIVLSIGCTAKLFEFMTLQPSVYYKFVPKTFPNWQDVSSEAVCNSALYEWTSLGESAVSEPASALPGAAARRVADAGVRAQLRDVMILVHRAAENFVSDGTHRRQSSPSPTVRGRRFGAATTQLDDMLRVFKVLFAFHHRKLEHQIRDLGKVLTSLAKRLSQTSVRVAKEETSEFLQMDATQAVVETSGELAAQEGIEREARRMFLLDEERCAKIQSEIEVERAGIQRELSKTLPDVQEATEALSQINKYHIVEMKSFTHPPQLVRLAMQAVCVLLDVPPTWSEALRILADIRFLDRLRNFDKDSIDPTLIDRVKFYVNHPDFSMENMRRASLASTTLCKWVLALVRYFEATKRVAPTQRLLEETERSFHIIEERAQAEKKKLVDIEIHLAELRMLHAHNLQREAELQRTQETRLRWKSSVASFGHVMKQWYDITRRRLESVGQQQVNLLGDCAIVAALVVFGAEKRHEDREKLVRQCREAIQKHFAAPQNDPYPVSADIPAMLQHWALSGEGLATHLRKVIVDMHDEEDEALATSLFLMDQVHQVCFKIPFLVDPLDRGVSWLKQTYRSITPSSGSSRSDPTRPLHGSNTSHRSRDDAGAVVVLDAGDPQLIRALEACLAQTPPSMILIESASEGEEATIDAALELIVLLREKSSCAVYFAAKSLDKAAFWTPKTWSHFAAVDFTPTRQDMDNHFLALFCRNSGAIVQSDIESVQARLSVEKSKEEAHFRSFLTNLCAASDEAAKASNAGLSAAAVPILSAWISPGTGHQGFHDEQSMERIAAQLDDFLAVQKTRKQLQQDLRGLYEARQNALTFARRARAFMLAEEGLARLNASLHISLSHTLMNIAECVVKALSVPEQPPGTGHSVGEEQPQEPASTVPMPSNVATVTALTTASTYLLSLVLAMGEIDNEESKHFDVPQSTLMEGVRARILKLSSGRSLAGHHFQRSLDEPNVVKQAAQCFADMIVDAGLLAMADEAASSTSRSSRKRLDDDLLAAFLRLQQGFFHVASGDKKRGSLTALKLALYDDMAENAYDWKAYMKSSSMYKLHADEVSNLRGHGCAKPSAKPDRILWPPWVKQKLGLLGQLQIHVCLFNTLPLPMIDDMIATQLGDQVVLSLLGASAEGGGIVRPSLNAVAKTASFSTPLLIVSDSSEFVVAAQRLFLEPPQTLRQHYDAYLQSEQERREVEKTKKLDKAQKNEEAPSRPAPLSRHASSISAALQRSSAEQQQIRAALWLFHSSFRLRLQDPRGVTTNGSATTANAVPADMFVSHYELDRATRLIQLHMHQRIVAATVTSGTASLVQPSTPSAAAAAEAHGKTLTELAALVYMGRLWGDVRAIQCRELLTWCLHYDPLDVHSADQDTSLVSRILHLRERLVTTTMAPSANLFEQIELGLVPIGLQHQQRALDTSAVLTSVASIYREPPLANGSTSSCRAAAAVAANLPSAQKCLEELTAEFPDRSSLSSSIQQLQKQQRESMISSWGKRKASSSVEALVIRNSIRHPPTRQGRVSTLRRQQYLLTQLQQQPTAHLVQIELPAMEAYLTFVWTSAETILSLRTNSVELLHTETMTTVHALARGDLPPTWRGEAVRSGDSEGFSTPTRLKPWLRWFQEAVAFFHTHQQSVLAFAPVRIDSIWLPALQRPKALLFSFRHSIAVSKDIPLRKISFVVLPLEAQSPKSQTDGTTPNPVEDVLGSIVLSGLFLSVGSSSPPTPNAIPGRYQQLPPLTLHATTRFRFAPEAMTTPLSTTGPTDEDKRLNEELLQTLRSCGLYESEHQLARREGVLKILQQVLEEYALHEGLALYREAEAAAKRLQLRTFGSYRLGVQSREADIDTLCIAPRHCTSASFFEKAPILLEATPSVTGLHVISDAFVPVIKMKVDGIPVDLLFVSLNLDSVPDDIDMLNDQHLRGLDESSIRGIYSNVLGFLGGVNWAILVARICQFYPNSLPASLLSRFFRIYQMWTWPNPIMLDRVENPLSLGFSVWNPKTNVRDRLHLMPIITPAYPEYNSSYNVMSSTLRVLKAEFGKGFTRTLEIETKITASSAEDFGGWFGWVESRLRHLFLRFEALQELRIHPFARFFDFVETKEVTPECSSKSEVHTSWLFIGLGFPAPKAIAATGATHDVDLTSVIREFAYYTDQWEARHGGMDMQIDHVTRAEIPEWVLESVNSGAGDSKHLRKRPPTRKPSKKKKRDTGAANGTKGATASGSPTGSSSKKSKDH</sequence>
<dbReference type="Pfam" id="PF12777">
    <property type="entry name" value="MT"/>
    <property type="match status" value="1"/>
</dbReference>
<name>H3GVV7_PHYRM</name>
<feature type="region of interest" description="Disordered" evidence="4">
    <location>
        <begin position="3690"/>
        <end position="3714"/>
    </location>
</feature>
<feature type="compositionally biased region" description="Polar residues" evidence="4">
    <location>
        <begin position="27"/>
        <end position="44"/>
    </location>
</feature>
<feature type="compositionally biased region" description="Polar residues" evidence="4">
    <location>
        <begin position="4045"/>
        <end position="4054"/>
    </location>
</feature>
<evidence type="ECO:0000259" key="7">
    <source>
        <dbReference type="Pfam" id="PF12774"/>
    </source>
</evidence>
<dbReference type="eggNOG" id="KOG2245">
    <property type="taxonomic scope" value="Eukaryota"/>
</dbReference>
<evidence type="ECO:0000256" key="3">
    <source>
        <dbReference type="ARBA" id="ARBA00022840"/>
    </source>
</evidence>
<dbReference type="FunFam" id="1.20.58.1120:FF:000056">
    <property type="match status" value="1"/>
</dbReference>
<dbReference type="InterPro" id="IPR027417">
    <property type="entry name" value="P-loop_NTPase"/>
</dbReference>
<feature type="region of interest" description="Disordered" evidence="4">
    <location>
        <begin position="3402"/>
        <end position="3426"/>
    </location>
</feature>
<dbReference type="InterPro" id="IPR024743">
    <property type="entry name" value="Dynein_HC_stalk"/>
</dbReference>
<dbReference type="SUPFAM" id="SSF55003">
    <property type="entry name" value="PAP/Archaeal CCA-adding enzyme, C-terminal domain"/>
    <property type="match status" value="1"/>
</dbReference>
<feature type="region of interest" description="Disordered" evidence="4">
    <location>
        <begin position="1453"/>
        <end position="1489"/>
    </location>
</feature>
<dbReference type="Gene3D" id="3.30.460.10">
    <property type="entry name" value="Beta Polymerase, domain 2"/>
    <property type="match status" value="1"/>
</dbReference>
<dbReference type="GO" id="GO:0030286">
    <property type="term" value="C:dynein complex"/>
    <property type="evidence" value="ECO:0007669"/>
    <property type="project" value="InterPro"/>
</dbReference>
<evidence type="ECO:0000256" key="2">
    <source>
        <dbReference type="ARBA" id="ARBA00022741"/>
    </source>
</evidence>
<dbReference type="GO" id="GO:0045505">
    <property type="term" value="F:dynein intermediate chain binding"/>
    <property type="evidence" value="ECO:0007669"/>
    <property type="project" value="InterPro"/>
</dbReference>
<dbReference type="InterPro" id="IPR048840">
    <property type="entry name" value="PolA_pol_NTPase"/>
</dbReference>
<dbReference type="Gene3D" id="3.40.50.300">
    <property type="entry name" value="P-loop containing nucleotide triphosphate hydrolases"/>
    <property type="match status" value="4"/>
</dbReference>
<dbReference type="InterPro" id="IPR041228">
    <property type="entry name" value="Dynein_C"/>
</dbReference>
<dbReference type="SUPFAM" id="SSF81631">
    <property type="entry name" value="PAP/OAS1 substrate-binding domain"/>
    <property type="match status" value="1"/>
</dbReference>
<dbReference type="VEuPathDB" id="FungiDB:KRP22_3849"/>
<dbReference type="InParanoid" id="H3GVV7"/>
<dbReference type="Pfam" id="PF18199">
    <property type="entry name" value="Dynein_C"/>
    <property type="match status" value="1"/>
</dbReference>
<dbReference type="GO" id="GO:0031123">
    <property type="term" value="P:RNA 3'-end processing"/>
    <property type="evidence" value="ECO:0007669"/>
    <property type="project" value="InterPro"/>
</dbReference>
<dbReference type="Pfam" id="PF20750">
    <property type="entry name" value="PAP_NTPase"/>
    <property type="match status" value="1"/>
</dbReference>
<dbReference type="InterPro" id="IPR011068">
    <property type="entry name" value="NuclTrfase_I-like_C"/>
</dbReference>
<feature type="compositionally biased region" description="Low complexity" evidence="4">
    <location>
        <begin position="3402"/>
        <end position="3416"/>
    </location>
</feature>
<dbReference type="FunFam" id="3.30.70.590:FF:000015">
    <property type="entry name" value="Predicted protein"/>
    <property type="match status" value="1"/>
</dbReference>
<feature type="domain" description="Dynein heavy chain hydrolytic ATP-binding dynein motor region" evidence="7">
    <location>
        <begin position="1645"/>
        <end position="1925"/>
    </location>
</feature>
<dbReference type="EMBL" id="DS566057">
    <property type="status" value="NOT_ANNOTATED_CDS"/>
    <property type="molecule type" value="Genomic_DNA"/>
</dbReference>
<dbReference type="PANTHER" id="PTHR10676:SF401">
    <property type="entry name" value="DYNEIN HEAVY CHAIN LINKER DOMAIN-CONTAINING PROTEIN"/>
    <property type="match status" value="1"/>
</dbReference>
<feature type="region of interest" description="Disordered" evidence="4">
    <location>
        <begin position="5003"/>
        <end position="5053"/>
    </location>
</feature>
<keyword evidence="1" id="KW-0808">Transferase</keyword>
<feature type="region of interest" description="Disordered" evidence="4">
    <location>
        <begin position="2113"/>
        <end position="2137"/>
    </location>
</feature>
<evidence type="ECO:0000256" key="4">
    <source>
        <dbReference type="SAM" id="MobiDB-lite"/>
    </source>
</evidence>
<dbReference type="Gene3D" id="1.20.920.30">
    <property type="match status" value="1"/>
</dbReference>
<dbReference type="GO" id="GO:0051959">
    <property type="term" value="F:dynein light intermediate chain binding"/>
    <property type="evidence" value="ECO:0007669"/>
    <property type="project" value="InterPro"/>
</dbReference>
<dbReference type="FunFam" id="3.30.460.10:FF:000092">
    <property type="entry name" value="Poly(A) polymerase, putative"/>
    <property type="match status" value="1"/>
</dbReference>
<dbReference type="FunFam" id="1.20.140.100:FF:000035">
    <property type="entry name" value="Uncharacterized protein"/>
    <property type="match status" value="1"/>
</dbReference>
<reference evidence="11" key="2">
    <citation type="submission" date="2015-06" db="UniProtKB">
        <authorList>
            <consortium name="EnsemblProtists"/>
        </authorList>
    </citation>
    <scope>IDENTIFICATION</scope>
    <source>
        <strain evidence="11">Pr102</strain>
    </source>
</reference>
<dbReference type="Gene3D" id="3.30.70.590">
    <property type="entry name" value="Poly(A) polymerase predicted RNA binding domain"/>
    <property type="match status" value="1"/>
</dbReference>
<dbReference type="VEuPathDB" id="FungiDB:KRP23_12846"/>
<dbReference type="Pfam" id="PF12774">
    <property type="entry name" value="AAA_6"/>
    <property type="match status" value="1"/>
</dbReference>
<evidence type="ECO:0000256" key="1">
    <source>
        <dbReference type="ARBA" id="ARBA00022679"/>
    </source>
</evidence>
<dbReference type="VEuPathDB" id="FungiDB:KRP22_3850"/>
<dbReference type="CDD" id="cd05402">
    <property type="entry name" value="NT_PAP_TUTase"/>
    <property type="match status" value="1"/>
</dbReference>
<dbReference type="InterPro" id="IPR007010">
    <property type="entry name" value="PolA_pol_RNA-bd_dom"/>
</dbReference>
<feature type="domain" description="Poly(A) polymerase nucleotidyltransferase" evidence="10">
    <location>
        <begin position="4574"/>
        <end position="4751"/>
    </location>
</feature>
<dbReference type="InterPro" id="IPR043519">
    <property type="entry name" value="NT_sf"/>
</dbReference>
<evidence type="ECO:0000313" key="11">
    <source>
        <dbReference type="EnsemblProtists" id="Phyra81538"/>
    </source>
</evidence>
<dbReference type="Gene3D" id="1.20.920.20">
    <property type="match status" value="1"/>
</dbReference>
<dbReference type="Pfam" id="PF12775">
    <property type="entry name" value="AAA_7"/>
    <property type="match status" value="1"/>
</dbReference>